<dbReference type="OrthoDB" id="56523at2157"/>
<dbReference type="eggNOG" id="arCOG02258">
    <property type="taxonomic scope" value="Archaea"/>
</dbReference>
<organism evidence="1 2">
    <name type="scientific">Thermoplasma acidophilum (strain ATCC 25905 / DSM 1728 / JCM 9062 / NBRC 15155 / AMRC-C165)</name>
    <dbReference type="NCBI Taxonomy" id="273075"/>
    <lineage>
        <taxon>Archaea</taxon>
        <taxon>Methanobacteriati</taxon>
        <taxon>Thermoplasmatota</taxon>
        <taxon>Thermoplasmata</taxon>
        <taxon>Thermoplasmatales</taxon>
        <taxon>Thermoplasmataceae</taxon>
        <taxon>Thermoplasma</taxon>
    </lineage>
</organism>
<evidence type="ECO:0000313" key="2">
    <source>
        <dbReference type="Proteomes" id="UP000001024"/>
    </source>
</evidence>
<dbReference type="RefSeq" id="WP_010900817.1">
    <property type="nucleotide sequence ID" value="NC_002578.1"/>
</dbReference>
<dbReference type="EnsemblBacteria" id="CAC11532">
    <property type="protein sequence ID" value="CAC11532"/>
    <property type="gene ID" value="CAC11532"/>
</dbReference>
<protein>
    <recommendedName>
        <fullName evidence="3">OB domain-containing protein</fullName>
    </recommendedName>
</protein>
<dbReference type="Gene3D" id="2.40.50.140">
    <property type="entry name" value="Nucleic acid-binding proteins"/>
    <property type="match status" value="1"/>
</dbReference>
<evidence type="ECO:0008006" key="3">
    <source>
        <dbReference type="Google" id="ProtNLM"/>
    </source>
</evidence>
<reference evidence="1 2" key="1">
    <citation type="journal article" date="2000" name="Nature">
        <title>The genome sequence of the thermoacidophilic scavenger Thermoplasma acidophilum.</title>
        <authorList>
            <person name="Ruepp A."/>
            <person name="Graml W."/>
            <person name="Santos-Martinez M.L."/>
            <person name="Koretke K.K."/>
            <person name="Volker C."/>
            <person name="Mewes H.W."/>
            <person name="Frishman D."/>
            <person name="Stocker S."/>
            <person name="Lupas A.N."/>
            <person name="Baumeister W."/>
        </authorList>
    </citation>
    <scope>NUCLEOTIDE SEQUENCE [LARGE SCALE GENOMIC DNA]</scope>
    <source>
        <strain evidence="2">ATCC 25905 / DSM 1728 / JCM 9062 / NBRC 15155 / AMRC-C165</strain>
    </source>
</reference>
<dbReference type="HOGENOM" id="CLU_1021648_0_0_2"/>
<dbReference type="EMBL" id="AL445064">
    <property type="protein sequence ID" value="CAC11532.1"/>
    <property type="molecule type" value="Genomic_DNA"/>
</dbReference>
<dbReference type="Proteomes" id="UP000001024">
    <property type="component" value="Chromosome"/>
</dbReference>
<evidence type="ECO:0000313" key="1">
    <source>
        <dbReference type="EMBL" id="CAC11532.1"/>
    </source>
</evidence>
<dbReference type="InterPro" id="IPR012340">
    <property type="entry name" value="NA-bd_OB-fold"/>
</dbReference>
<dbReference type="KEGG" id="tac:Ta0388"/>
<dbReference type="InterPro" id="IPR036388">
    <property type="entry name" value="WH-like_DNA-bd_sf"/>
</dbReference>
<dbReference type="InParanoid" id="Q9HL43"/>
<accession>Q9HL43</accession>
<name>Q9HL43_THEAC</name>
<dbReference type="Gene3D" id="1.10.10.10">
    <property type="entry name" value="Winged helix-like DNA-binding domain superfamily/Winged helix DNA-binding domain"/>
    <property type="match status" value="1"/>
</dbReference>
<dbReference type="AlphaFoldDB" id="Q9HL43"/>
<sequence length="272" mass="30669">MMHKRDQDYWIFSAELRDAKVKDDQSSKPQIVTPLGISIKRILCTGTVTSKQGDDRMTRITVADPVGNFYVIGFSNGFNPEEKAMLDKVSVDDRIMVIGKISSYRNTEGNYLFSIRPELVSKIDDEAMKFWSLKAYYFAKRRYYAIREAQKSENPAAEILKESGYTMVEAEAAMNAINNFPNYDYQKLFELIEPAMSSIGSSGAIAEARSMILDYIKNNDLDGKGCRYEDIVVAAKNAGIDQSTVDEILNSLGSLGEIFEVSLKRYKFVDTP</sequence>
<dbReference type="STRING" id="273075.gene:9571607"/>
<gene>
    <name evidence="1" type="ordered locus">Ta0388</name>
</gene>
<keyword evidence="2" id="KW-1185">Reference proteome</keyword>
<dbReference type="PaxDb" id="273075-Ta0388"/>
<proteinExistence type="predicted"/>